<dbReference type="PROSITE" id="PS00383">
    <property type="entry name" value="TYR_PHOSPHATASE_1"/>
    <property type="match status" value="1"/>
</dbReference>
<dbReference type="Gene3D" id="3.90.190.10">
    <property type="entry name" value="Protein tyrosine phosphatase superfamily"/>
    <property type="match status" value="1"/>
</dbReference>
<dbReference type="FunFam" id="3.90.190.10:FF:000157">
    <property type="entry name" value="Protein-tyrosine phosphatase"/>
    <property type="match status" value="1"/>
</dbReference>
<evidence type="ECO:0000313" key="5">
    <source>
        <dbReference type="EMBL" id="CAF0873825.1"/>
    </source>
</evidence>
<accession>A0A8S2DD43</accession>
<feature type="domain" description="Tyrosine-protein phosphatase" evidence="3">
    <location>
        <begin position="30"/>
        <end position="186"/>
    </location>
</feature>
<dbReference type="InterPro" id="IPR000340">
    <property type="entry name" value="Dual-sp_phosphatase_cat-dom"/>
</dbReference>
<keyword evidence="2" id="KW-0904">Protein phosphatase</keyword>
<dbReference type="EMBL" id="CAJNOK010002757">
    <property type="protein sequence ID" value="CAF0873825.1"/>
    <property type="molecule type" value="Genomic_DNA"/>
</dbReference>
<evidence type="ECO:0000256" key="1">
    <source>
        <dbReference type="ARBA" id="ARBA00022801"/>
    </source>
</evidence>
<dbReference type="Proteomes" id="UP000677228">
    <property type="component" value="Unassembled WGS sequence"/>
</dbReference>
<comment type="caution">
    <text evidence="5">The sequence shown here is derived from an EMBL/GenBank/DDBJ whole genome shotgun (WGS) entry which is preliminary data.</text>
</comment>
<dbReference type="Proteomes" id="UP000682733">
    <property type="component" value="Unassembled WGS sequence"/>
</dbReference>
<dbReference type="GO" id="GO:0004721">
    <property type="term" value="F:phosphoprotein phosphatase activity"/>
    <property type="evidence" value="ECO:0007669"/>
    <property type="project" value="UniProtKB-KW"/>
</dbReference>
<dbReference type="InterPro" id="IPR042165">
    <property type="entry name" value="PTPMT1"/>
</dbReference>
<dbReference type="PROSITE" id="PS50054">
    <property type="entry name" value="TYR_PHOSPHATASE_DUAL"/>
    <property type="match status" value="1"/>
</dbReference>
<dbReference type="GO" id="GO:0008962">
    <property type="term" value="F:phosphatidylglycerophosphatase activity"/>
    <property type="evidence" value="ECO:0007669"/>
    <property type="project" value="TreeGrafter"/>
</dbReference>
<dbReference type="InterPro" id="IPR016130">
    <property type="entry name" value="Tyr_Pase_AS"/>
</dbReference>
<proteinExistence type="predicted"/>
<dbReference type="AlphaFoldDB" id="A0A8S2DD43"/>
<sequence>MSWVPRFSRIAFLPSYGYTQLMTYLGYRNAYDRIDDTVYVGILPTVTMQKFLIEHEKINAVISMNEDFELGYVSDPNLWKKYNILHLRLPTVDFSNPQIDNLYHGAEFLRNRRLKNERVYIHCKAGRQRSANLAACYLIDTYGVTPEEAARRIQNIRPSTIFGAREIARLHEFVNYLSEMEEKKRQTAEADENKANNE</sequence>
<protein>
    <submittedName>
        <fullName evidence="5">Uncharacterized protein</fullName>
    </submittedName>
</protein>
<dbReference type="PANTHER" id="PTHR46712">
    <property type="entry name" value="PHOSPHATIDYLGLYCEROPHOSPHATASE AND PROTEIN-TYROSINE PHOSPHATASE 1"/>
    <property type="match status" value="1"/>
</dbReference>
<reference evidence="5" key="1">
    <citation type="submission" date="2021-02" db="EMBL/GenBank/DDBJ databases">
        <authorList>
            <person name="Nowell W R."/>
        </authorList>
    </citation>
    <scope>NUCLEOTIDE SEQUENCE</scope>
</reference>
<keyword evidence="1" id="KW-0378">Hydrolase</keyword>
<feature type="domain" description="Tyrosine specific protein phosphatases" evidence="4">
    <location>
        <begin position="100"/>
        <end position="168"/>
    </location>
</feature>
<name>A0A8S2DD43_9BILA</name>
<dbReference type="SMART" id="SM00195">
    <property type="entry name" value="DSPc"/>
    <property type="match status" value="1"/>
</dbReference>
<dbReference type="PANTHER" id="PTHR46712:SF1">
    <property type="entry name" value="PHOSPHATIDYLGLYCEROPHOSPHATASE AND PROTEIN-TYROSINE PHOSPHATASE 1"/>
    <property type="match status" value="1"/>
</dbReference>
<dbReference type="PROSITE" id="PS50056">
    <property type="entry name" value="TYR_PHOSPHATASE_2"/>
    <property type="match status" value="1"/>
</dbReference>
<evidence type="ECO:0000259" key="3">
    <source>
        <dbReference type="PROSITE" id="PS50054"/>
    </source>
</evidence>
<gene>
    <name evidence="5" type="ORF">OVA965_LOCUS8270</name>
    <name evidence="6" type="ORF">TMI583_LOCUS8266</name>
</gene>
<organism evidence="5 7">
    <name type="scientific">Didymodactylos carnosus</name>
    <dbReference type="NCBI Taxonomy" id="1234261"/>
    <lineage>
        <taxon>Eukaryota</taxon>
        <taxon>Metazoa</taxon>
        <taxon>Spiralia</taxon>
        <taxon>Gnathifera</taxon>
        <taxon>Rotifera</taxon>
        <taxon>Eurotatoria</taxon>
        <taxon>Bdelloidea</taxon>
        <taxon>Philodinida</taxon>
        <taxon>Philodinidae</taxon>
        <taxon>Didymodactylos</taxon>
    </lineage>
</organism>
<evidence type="ECO:0000259" key="4">
    <source>
        <dbReference type="PROSITE" id="PS50056"/>
    </source>
</evidence>
<dbReference type="InterPro" id="IPR000387">
    <property type="entry name" value="Tyr_Pase_dom"/>
</dbReference>
<dbReference type="Pfam" id="PF00782">
    <property type="entry name" value="DSPc"/>
    <property type="match status" value="1"/>
</dbReference>
<dbReference type="GO" id="GO:0004439">
    <property type="term" value="F:phosphatidylinositol-4,5-bisphosphate 5-phosphatase activity"/>
    <property type="evidence" value="ECO:0007669"/>
    <property type="project" value="TreeGrafter"/>
</dbReference>
<evidence type="ECO:0000313" key="6">
    <source>
        <dbReference type="EMBL" id="CAF3658504.1"/>
    </source>
</evidence>
<dbReference type="InterPro" id="IPR029021">
    <property type="entry name" value="Prot-tyrosine_phosphatase-like"/>
</dbReference>
<evidence type="ECO:0000313" key="7">
    <source>
        <dbReference type="Proteomes" id="UP000677228"/>
    </source>
</evidence>
<dbReference type="EMBL" id="CAJOBA010002758">
    <property type="protein sequence ID" value="CAF3658504.1"/>
    <property type="molecule type" value="Genomic_DNA"/>
</dbReference>
<evidence type="ECO:0000256" key="2">
    <source>
        <dbReference type="ARBA" id="ARBA00022912"/>
    </source>
</evidence>
<dbReference type="InterPro" id="IPR020422">
    <property type="entry name" value="TYR_PHOSPHATASE_DUAL_dom"/>
</dbReference>
<dbReference type="SUPFAM" id="SSF52799">
    <property type="entry name" value="(Phosphotyrosine protein) phosphatases II"/>
    <property type="match status" value="1"/>
</dbReference>